<dbReference type="PROSITE" id="PS51387">
    <property type="entry name" value="FAD_PCMH"/>
    <property type="match status" value="1"/>
</dbReference>
<dbReference type="AlphaFoldDB" id="A0AAD4QK78"/>
<sequence length="399" mass="44164">MTRTPFAVKGGGHSHNLGFSSTSGVHISMARFKDIVIHEDSGTVEIGAGLTWGEVYAHLVPKGINIVGGRMDPVGVAGFTLGGGYSWKSNQYGLAVDNVVGYELVLPNGKVKVVTDKDEDLFFGLKGGFNNFGIVTKFTVKSHKQTDIWAASFKYVGEQIAEAQAAMAKFVTREHDHKGAQFGVYIYTKGSLLFEISLFYDGPELPQGLYDEFFDLPNTSRSIFKGSYAAFVESMSHLMPEQRNGYSHGSPILHLTEPIIKAIANETEFWGEWLSKHDENVLVSSAFDPFEPDYLTHGGPSAHPPDRSRAYLPASMFIAWSKPLVEKYMEDAIRRSGEALVTAGIRDGQDLENAAPYVNYVMFDTPLEKMYGGGLERLREIRREYDPEDVMGLTGGWKF</sequence>
<dbReference type="Gene3D" id="3.40.462.20">
    <property type="match status" value="1"/>
</dbReference>
<keyword evidence="3" id="KW-0274">FAD</keyword>
<dbReference type="Gene3D" id="3.30.465.10">
    <property type="match status" value="1"/>
</dbReference>
<dbReference type="PANTHER" id="PTHR42973">
    <property type="entry name" value="BINDING OXIDOREDUCTASE, PUTATIVE (AFU_ORTHOLOGUE AFUA_1G17690)-RELATED"/>
    <property type="match status" value="1"/>
</dbReference>
<keyword evidence="7" id="KW-1185">Reference proteome</keyword>
<organism evidence="6 7">
    <name type="scientific">Multifurca ochricompacta</name>
    <dbReference type="NCBI Taxonomy" id="376703"/>
    <lineage>
        <taxon>Eukaryota</taxon>
        <taxon>Fungi</taxon>
        <taxon>Dikarya</taxon>
        <taxon>Basidiomycota</taxon>
        <taxon>Agaricomycotina</taxon>
        <taxon>Agaricomycetes</taxon>
        <taxon>Russulales</taxon>
        <taxon>Russulaceae</taxon>
        <taxon>Multifurca</taxon>
    </lineage>
</organism>
<evidence type="ECO:0000256" key="3">
    <source>
        <dbReference type="ARBA" id="ARBA00022827"/>
    </source>
</evidence>
<dbReference type="Pfam" id="PF01565">
    <property type="entry name" value="FAD_binding_4"/>
    <property type="match status" value="1"/>
</dbReference>
<evidence type="ECO:0000259" key="5">
    <source>
        <dbReference type="PROSITE" id="PS51387"/>
    </source>
</evidence>
<dbReference type="GO" id="GO:0071949">
    <property type="term" value="F:FAD binding"/>
    <property type="evidence" value="ECO:0007669"/>
    <property type="project" value="InterPro"/>
</dbReference>
<gene>
    <name evidence="6" type="ORF">B0F90DRAFT_1761958</name>
</gene>
<reference evidence="6" key="1">
    <citation type="journal article" date="2022" name="New Phytol.">
        <title>Evolutionary transition to the ectomycorrhizal habit in the genomes of a hyperdiverse lineage of mushroom-forming fungi.</title>
        <authorList>
            <person name="Looney B."/>
            <person name="Miyauchi S."/>
            <person name="Morin E."/>
            <person name="Drula E."/>
            <person name="Courty P.E."/>
            <person name="Kohler A."/>
            <person name="Kuo A."/>
            <person name="LaButti K."/>
            <person name="Pangilinan J."/>
            <person name="Lipzen A."/>
            <person name="Riley R."/>
            <person name="Andreopoulos W."/>
            <person name="He G."/>
            <person name="Johnson J."/>
            <person name="Nolan M."/>
            <person name="Tritt A."/>
            <person name="Barry K.W."/>
            <person name="Grigoriev I.V."/>
            <person name="Nagy L.G."/>
            <person name="Hibbett D."/>
            <person name="Henrissat B."/>
            <person name="Matheny P.B."/>
            <person name="Labbe J."/>
            <person name="Martin F.M."/>
        </authorList>
    </citation>
    <scope>NUCLEOTIDE SEQUENCE</scope>
    <source>
        <strain evidence="6">BPL690</strain>
    </source>
</reference>
<dbReference type="InterPro" id="IPR050416">
    <property type="entry name" value="FAD-linked_Oxidoreductase"/>
</dbReference>
<dbReference type="EMBL" id="WTXG01000093">
    <property type="protein sequence ID" value="KAI0293621.1"/>
    <property type="molecule type" value="Genomic_DNA"/>
</dbReference>
<dbReference type="GO" id="GO:0016491">
    <property type="term" value="F:oxidoreductase activity"/>
    <property type="evidence" value="ECO:0007669"/>
    <property type="project" value="UniProtKB-KW"/>
</dbReference>
<dbReference type="Proteomes" id="UP001203297">
    <property type="component" value="Unassembled WGS sequence"/>
</dbReference>
<name>A0AAD4QK78_9AGAM</name>
<dbReference type="SUPFAM" id="SSF56176">
    <property type="entry name" value="FAD-binding/transporter-associated domain-like"/>
    <property type="match status" value="1"/>
</dbReference>
<evidence type="ECO:0000256" key="1">
    <source>
        <dbReference type="ARBA" id="ARBA00005466"/>
    </source>
</evidence>
<evidence type="ECO:0000313" key="6">
    <source>
        <dbReference type="EMBL" id="KAI0293621.1"/>
    </source>
</evidence>
<evidence type="ECO:0000256" key="4">
    <source>
        <dbReference type="ARBA" id="ARBA00023002"/>
    </source>
</evidence>
<comment type="caution">
    <text evidence="6">The sequence shown here is derived from an EMBL/GenBank/DDBJ whole genome shotgun (WGS) entry which is preliminary data.</text>
</comment>
<dbReference type="InterPro" id="IPR036318">
    <property type="entry name" value="FAD-bd_PCMH-like_sf"/>
</dbReference>
<evidence type="ECO:0000256" key="2">
    <source>
        <dbReference type="ARBA" id="ARBA00022630"/>
    </source>
</evidence>
<dbReference type="InterPro" id="IPR006094">
    <property type="entry name" value="Oxid_FAD_bind_N"/>
</dbReference>
<dbReference type="PANTHER" id="PTHR42973:SF13">
    <property type="entry name" value="FAD-BINDING PCMH-TYPE DOMAIN-CONTAINING PROTEIN"/>
    <property type="match status" value="1"/>
</dbReference>
<dbReference type="InterPro" id="IPR016169">
    <property type="entry name" value="FAD-bd_PCMH_sub2"/>
</dbReference>
<feature type="domain" description="FAD-binding PCMH-type" evidence="5">
    <location>
        <begin position="1"/>
        <end position="145"/>
    </location>
</feature>
<accession>A0AAD4QK78</accession>
<dbReference type="InterPro" id="IPR012951">
    <property type="entry name" value="BBE"/>
</dbReference>
<comment type="similarity">
    <text evidence="1">Belongs to the oxygen-dependent FAD-linked oxidoreductase family.</text>
</comment>
<dbReference type="Pfam" id="PF08031">
    <property type="entry name" value="BBE"/>
    <property type="match status" value="1"/>
</dbReference>
<keyword evidence="4" id="KW-0560">Oxidoreductase</keyword>
<keyword evidence="2" id="KW-0285">Flavoprotein</keyword>
<proteinExistence type="inferred from homology"/>
<evidence type="ECO:0000313" key="7">
    <source>
        <dbReference type="Proteomes" id="UP001203297"/>
    </source>
</evidence>
<dbReference type="InterPro" id="IPR016166">
    <property type="entry name" value="FAD-bd_PCMH"/>
</dbReference>
<protein>
    <recommendedName>
        <fullName evidence="5">FAD-binding PCMH-type domain-containing protein</fullName>
    </recommendedName>
</protein>